<reference evidence="1" key="2">
    <citation type="submission" date="2011-02" db="EMBL/GenBank/DDBJ databases">
        <authorList>
            <person name="MacLean D."/>
        </authorList>
    </citation>
    <scope>NUCLEOTIDE SEQUENCE</scope>
</reference>
<accession>F0WSY6</accession>
<evidence type="ECO:0000313" key="1">
    <source>
        <dbReference type="EMBL" id="CCA24470.1"/>
    </source>
</evidence>
<gene>
    <name evidence="1" type="primary">AlNc14C241G9475</name>
    <name evidence="1" type="ORF">ALNC14_106140</name>
</gene>
<organism evidence="1">
    <name type="scientific">Albugo laibachii Nc14</name>
    <dbReference type="NCBI Taxonomy" id="890382"/>
    <lineage>
        <taxon>Eukaryota</taxon>
        <taxon>Sar</taxon>
        <taxon>Stramenopiles</taxon>
        <taxon>Oomycota</taxon>
        <taxon>Peronosporomycetes</taxon>
        <taxon>Albuginales</taxon>
        <taxon>Albuginaceae</taxon>
        <taxon>Albugo</taxon>
    </lineage>
</organism>
<dbReference type="AlphaFoldDB" id="F0WSY6"/>
<name>F0WSY6_9STRA</name>
<dbReference type="EMBL" id="FR824286">
    <property type="protein sequence ID" value="CCA24470.1"/>
    <property type="molecule type" value="Genomic_DNA"/>
</dbReference>
<dbReference type="HOGENOM" id="CLU_2150577_0_0_1"/>
<proteinExistence type="predicted"/>
<sequence>MAILAVSTLAIPHEIINCWSQIEALIVLLFYADDDYFWVSTYQLERGLLYDKTMPSVSASRDEGYKNDDTVRHNICCEHGTTVEAERMAFHVHMNCCKQIVPRKCGFCSMEA</sequence>
<protein>
    <submittedName>
        <fullName evidence="1">AlNc14C241G9475 protein</fullName>
    </submittedName>
</protein>
<reference evidence="1" key="1">
    <citation type="journal article" date="2011" name="PLoS Biol.">
        <title>Gene gain and loss during evolution of obligate parasitism in the white rust pathogen of Arabidopsis thaliana.</title>
        <authorList>
            <person name="Kemen E."/>
            <person name="Gardiner A."/>
            <person name="Schultz-Larsen T."/>
            <person name="Kemen A.C."/>
            <person name="Balmuth A.L."/>
            <person name="Robert-Seilaniantz A."/>
            <person name="Bailey K."/>
            <person name="Holub E."/>
            <person name="Studholme D.J."/>
            <person name="Maclean D."/>
            <person name="Jones J.D."/>
        </authorList>
    </citation>
    <scope>NUCLEOTIDE SEQUENCE</scope>
</reference>